<protein>
    <submittedName>
        <fullName evidence="1">Uncharacterized protein</fullName>
    </submittedName>
</protein>
<accession>A0A8J3EAG2</accession>
<dbReference type="Proteomes" id="UP000636949">
    <property type="component" value="Unassembled WGS sequence"/>
</dbReference>
<dbReference type="RefSeq" id="WP_263479609.1">
    <property type="nucleotide sequence ID" value="NZ_BMJS01000084.1"/>
</dbReference>
<gene>
    <name evidence="1" type="ORF">GCM10010995_28110</name>
</gene>
<comment type="caution">
    <text evidence="1">The sequence shown here is derived from an EMBL/GenBank/DDBJ whole genome shotgun (WGS) entry which is preliminary data.</text>
</comment>
<evidence type="ECO:0000313" key="2">
    <source>
        <dbReference type="Proteomes" id="UP000636949"/>
    </source>
</evidence>
<reference evidence="1" key="1">
    <citation type="journal article" date="2014" name="Int. J. Syst. Evol. Microbiol.">
        <title>Complete genome sequence of Corynebacterium casei LMG S-19264T (=DSM 44701T), isolated from a smear-ripened cheese.</title>
        <authorList>
            <consortium name="US DOE Joint Genome Institute (JGI-PGF)"/>
            <person name="Walter F."/>
            <person name="Albersmeier A."/>
            <person name="Kalinowski J."/>
            <person name="Ruckert C."/>
        </authorList>
    </citation>
    <scope>NUCLEOTIDE SEQUENCE</scope>
    <source>
        <strain evidence="1">CGMCC 1.15758</strain>
    </source>
</reference>
<proteinExistence type="predicted"/>
<dbReference type="EMBL" id="BMJS01000084">
    <property type="protein sequence ID" value="GGG08906.1"/>
    <property type="molecule type" value="Genomic_DNA"/>
</dbReference>
<name>A0A8J3EAG2_9GAMM</name>
<reference evidence="1" key="2">
    <citation type="submission" date="2020-09" db="EMBL/GenBank/DDBJ databases">
        <authorList>
            <person name="Sun Q."/>
            <person name="Zhou Y."/>
        </authorList>
    </citation>
    <scope>NUCLEOTIDE SEQUENCE</scope>
    <source>
        <strain evidence="1">CGMCC 1.15758</strain>
    </source>
</reference>
<keyword evidence="2" id="KW-1185">Reference proteome</keyword>
<sequence>MNGILKRDKKQYKSDSKDFTKNSSEYIKIFEKAREDKKGVSKK</sequence>
<dbReference type="AlphaFoldDB" id="A0A8J3EAG2"/>
<organism evidence="1 2">
    <name type="scientific">Cysteiniphilum litorale</name>
    <dbReference type="NCBI Taxonomy" id="2056700"/>
    <lineage>
        <taxon>Bacteria</taxon>
        <taxon>Pseudomonadati</taxon>
        <taxon>Pseudomonadota</taxon>
        <taxon>Gammaproteobacteria</taxon>
        <taxon>Thiotrichales</taxon>
        <taxon>Fastidiosibacteraceae</taxon>
        <taxon>Cysteiniphilum</taxon>
    </lineage>
</organism>
<evidence type="ECO:0000313" key="1">
    <source>
        <dbReference type="EMBL" id="GGG08906.1"/>
    </source>
</evidence>